<keyword evidence="2" id="KW-1003">Cell membrane</keyword>
<proteinExistence type="predicted"/>
<keyword evidence="4 6" id="KW-1133">Transmembrane helix</keyword>
<evidence type="ECO:0000256" key="3">
    <source>
        <dbReference type="ARBA" id="ARBA00022692"/>
    </source>
</evidence>
<comment type="caution">
    <text evidence="7">The sequence shown here is derived from an EMBL/GenBank/DDBJ whole genome shotgun (WGS) entry which is preliminary data.</text>
</comment>
<feature type="transmembrane region" description="Helical" evidence="6">
    <location>
        <begin position="33"/>
        <end position="54"/>
    </location>
</feature>
<dbReference type="PANTHER" id="PTHR30213:SF0">
    <property type="entry name" value="UPF0761 MEMBRANE PROTEIN YIHY"/>
    <property type="match status" value="1"/>
</dbReference>
<dbReference type="Pfam" id="PF03631">
    <property type="entry name" value="Virul_fac_BrkB"/>
    <property type="match status" value="1"/>
</dbReference>
<evidence type="ECO:0000256" key="4">
    <source>
        <dbReference type="ARBA" id="ARBA00022989"/>
    </source>
</evidence>
<protein>
    <recommendedName>
        <fullName evidence="8">YihY/virulence factor BrkB family protein</fullName>
    </recommendedName>
</protein>
<dbReference type="SUPFAM" id="SSF46785">
    <property type="entry name" value="Winged helix' DNA-binding domain"/>
    <property type="match status" value="1"/>
</dbReference>
<dbReference type="InterPro" id="IPR036390">
    <property type="entry name" value="WH_DNA-bd_sf"/>
</dbReference>
<keyword evidence="5 6" id="KW-0472">Membrane</keyword>
<keyword evidence="3 6" id="KW-0812">Transmembrane</keyword>
<evidence type="ECO:0000256" key="5">
    <source>
        <dbReference type="ARBA" id="ARBA00023136"/>
    </source>
</evidence>
<evidence type="ECO:0000256" key="6">
    <source>
        <dbReference type="SAM" id="Phobius"/>
    </source>
</evidence>
<dbReference type="EMBL" id="BART01005960">
    <property type="protein sequence ID" value="GAG55687.1"/>
    <property type="molecule type" value="Genomic_DNA"/>
</dbReference>
<feature type="non-terminal residue" evidence="7">
    <location>
        <position position="1"/>
    </location>
</feature>
<reference evidence="7" key="1">
    <citation type="journal article" date="2014" name="Front. Microbiol.">
        <title>High frequency of phylogenetically diverse reductive dehalogenase-homologous genes in deep subseafloor sedimentary metagenomes.</title>
        <authorList>
            <person name="Kawai M."/>
            <person name="Futagami T."/>
            <person name="Toyoda A."/>
            <person name="Takaki Y."/>
            <person name="Nishi S."/>
            <person name="Hori S."/>
            <person name="Arai W."/>
            <person name="Tsubouchi T."/>
            <person name="Morono Y."/>
            <person name="Uchiyama I."/>
            <person name="Ito T."/>
            <person name="Fujiyama A."/>
            <person name="Inagaki F."/>
            <person name="Takami H."/>
        </authorList>
    </citation>
    <scope>NUCLEOTIDE SEQUENCE</scope>
    <source>
        <strain evidence="7">Expedition CK06-06</strain>
    </source>
</reference>
<dbReference type="Gene3D" id="1.10.10.10">
    <property type="entry name" value="Winged helix-like DNA-binding domain superfamily/Winged helix DNA-binding domain"/>
    <property type="match status" value="1"/>
</dbReference>
<dbReference type="AlphaFoldDB" id="X0ZBR4"/>
<organism evidence="7">
    <name type="scientific">marine sediment metagenome</name>
    <dbReference type="NCBI Taxonomy" id="412755"/>
    <lineage>
        <taxon>unclassified sequences</taxon>
        <taxon>metagenomes</taxon>
        <taxon>ecological metagenomes</taxon>
    </lineage>
</organism>
<dbReference type="PANTHER" id="PTHR30213">
    <property type="entry name" value="INNER MEMBRANE PROTEIN YHJD"/>
    <property type="match status" value="1"/>
</dbReference>
<evidence type="ECO:0000256" key="2">
    <source>
        <dbReference type="ARBA" id="ARBA00022475"/>
    </source>
</evidence>
<name>X0ZBR4_9ZZZZ</name>
<sequence>GAAVAALVWSLAKWGFGACIIKFVPYGKVYGVLGIIPLSVFWIYLSWLIVLFGLQLTFTTQHLKSLDAAEIAAARRTEEYFIADDFTVINIVREIAAAFEADKAPVSSAVICSKLDIPAEFGDKIFDHLVNSGIILRSSEPKAGFMPAKDPENIKLSEIAEAVAAAGFGRPTTESAGALEQITQTQRDALAQYNIKQILG</sequence>
<evidence type="ECO:0008006" key="8">
    <source>
        <dbReference type="Google" id="ProtNLM"/>
    </source>
</evidence>
<dbReference type="GO" id="GO:0005886">
    <property type="term" value="C:plasma membrane"/>
    <property type="evidence" value="ECO:0007669"/>
    <property type="project" value="UniProtKB-SubCell"/>
</dbReference>
<accession>X0ZBR4</accession>
<comment type="subcellular location">
    <subcellularLocation>
        <location evidence="1">Cell membrane</location>
        <topology evidence="1">Multi-pass membrane protein</topology>
    </subcellularLocation>
</comment>
<evidence type="ECO:0000313" key="7">
    <source>
        <dbReference type="EMBL" id="GAG55687.1"/>
    </source>
</evidence>
<evidence type="ECO:0000256" key="1">
    <source>
        <dbReference type="ARBA" id="ARBA00004651"/>
    </source>
</evidence>
<dbReference type="InterPro" id="IPR036388">
    <property type="entry name" value="WH-like_DNA-bd_sf"/>
</dbReference>
<gene>
    <name evidence="7" type="ORF">S01H4_13540</name>
</gene>
<dbReference type="InterPro" id="IPR017039">
    <property type="entry name" value="Virul_fac_BrkB"/>
</dbReference>